<sequence length="289" mass="33643">MTKLYTLLFVLFFGISLSAENTTLTLSYDNFTFDNSKQKYEGQRFSAYGSYATNSNKLEAMYERAVTQTYQPPLDDDLKVNKYYLLYTHKLNKNNALLFEYIYVDDNIMIGGVNKYGKLLPKLDNTNIYAVGYRYKELQLVEYFSDYKNFDVYQSDIKYKIKHKFEGFNANMVLIGKYIHIADKENEIALKNALSNYYTAGAKVHAAFGSYHFGAAALFGKRLFGIMFDGFRVQHHPMEIDRTYMAGVGKHFENFELHAKYVYQRAKEVPLNNENVIIQNIILNATYHF</sequence>
<gene>
    <name evidence="2" type="ORF">FJR03_05010</name>
</gene>
<dbReference type="SUPFAM" id="SSF56935">
    <property type="entry name" value="Porins"/>
    <property type="match status" value="1"/>
</dbReference>
<dbReference type="EMBL" id="CP041165">
    <property type="protein sequence ID" value="QOP41135.1"/>
    <property type="molecule type" value="Genomic_DNA"/>
</dbReference>
<dbReference type="InterPro" id="IPR023614">
    <property type="entry name" value="Porin_dom_sf"/>
</dbReference>
<dbReference type="Gene3D" id="2.40.160.10">
    <property type="entry name" value="Porin"/>
    <property type="match status" value="1"/>
</dbReference>
<feature type="chain" id="PRO_5032906447" evidence="1">
    <location>
        <begin position="20"/>
        <end position="289"/>
    </location>
</feature>
<name>A0A7M1AUN3_9BACT</name>
<evidence type="ECO:0000313" key="2">
    <source>
        <dbReference type="EMBL" id="QOP41135.1"/>
    </source>
</evidence>
<feature type="signal peptide" evidence="1">
    <location>
        <begin position="1"/>
        <end position="19"/>
    </location>
</feature>
<keyword evidence="3" id="KW-1185">Reference proteome</keyword>
<dbReference type="RefSeq" id="WP_193114553.1">
    <property type="nucleotide sequence ID" value="NZ_CP041165.1"/>
</dbReference>
<evidence type="ECO:0000313" key="3">
    <source>
        <dbReference type="Proteomes" id="UP000593910"/>
    </source>
</evidence>
<evidence type="ECO:0000256" key="1">
    <source>
        <dbReference type="SAM" id="SignalP"/>
    </source>
</evidence>
<dbReference type="Proteomes" id="UP000593910">
    <property type="component" value="Chromosome"/>
</dbReference>
<reference evidence="2 3" key="1">
    <citation type="submission" date="2019-06" db="EMBL/GenBank/DDBJ databases">
        <title>Sulfurimonas gotlandica sp. nov., a chemoautotrophic and psychrotolerant epsilonproteobacterium isolated from a pelagic redoxcline, and an emended description of the genus Sulfurimonas.</title>
        <authorList>
            <person name="Wang S."/>
            <person name="Jiang L."/>
            <person name="Shao Z."/>
        </authorList>
    </citation>
    <scope>NUCLEOTIDE SEQUENCE [LARGE SCALE GENOMIC DNA]</scope>
    <source>
        <strain evidence="2 3">B2</strain>
    </source>
</reference>
<keyword evidence="1" id="KW-0732">Signal</keyword>
<accession>A0A7M1AUN3</accession>
<dbReference type="KEGG" id="smax:FJR03_05010"/>
<organism evidence="2 3">
    <name type="scientific">Sulfurimonas marina</name>
    <dbReference type="NCBI Taxonomy" id="2590551"/>
    <lineage>
        <taxon>Bacteria</taxon>
        <taxon>Pseudomonadati</taxon>
        <taxon>Campylobacterota</taxon>
        <taxon>Epsilonproteobacteria</taxon>
        <taxon>Campylobacterales</taxon>
        <taxon>Sulfurimonadaceae</taxon>
        <taxon>Sulfurimonas</taxon>
    </lineage>
</organism>
<dbReference type="AlphaFoldDB" id="A0A7M1AUN3"/>
<proteinExistence type="predicted"/>
<protein>
    <submittedName>
        <fullName evidence="2">Porin</fullName>
    </submittedName>
</protein>